<evidence type="ECO:0000256" key="7">
    <source>
        <dbReference type="ARBA" id="ARBA00035585"/>
    </source>
</evidence>
<evidence type="ECO:0000256" key="8">
    <source>
        <dbReference type="HAMAP-Rule" id="MF_00454"/>
    </source>
</evidence>
<evidence type="ECO:0000256" key="1">
    <source>
        <dbReference type="ARBA" id="ARBA00004651"/>
    </source>
</evidence>
<keyword evidence="5 8" id="KW-0472">Membrane</keyword>
<dbReference type="PANTHER" id="PTHR28259:SF1">
    <property type="entry name" value="FLUORIDE EXPORT PROTEIN 1-RELATED"/>
    <property type="match status" value="1"/>
</dbReference>
<dbReference type="Pfam" id="PF02537">
    <property type="entry name" value="CRCB"/>
    <property type="match status" value="1"/>
</dbReference>
<accession>A0ABD5Z3B5</accession>
<gene>
    <name evidence="8 9" type="primary">crcB</name>
    <name evidence="8" type="synonym">fluC</name>
    <name evidence="9" type="ORF">ACFQJ9_09725</name>
</gene>
<comment type="function">
    <text evidence="8">Fluoride-specific ion channel. Important for reducing fluoride concentration in the cell, thus reducing its toxicity.</text>
</comment>
<keyword evidence="8" id="KW-0813">Transport</keyword>
<feature type="binding site" evidence="8">
    <location>
        <position position="75"/>
    </location>
    <ligand>
        <name>Na(+)</name>
        <dbReference type="ChEBI" id="CHEBI:29101"/>
        <note>structural</note>
    </ligand>
</feature>
<keyword evidence="8" id="KW-0479">Metal-binding</keyword>
<sequence length="121" mass="12516">MIEPAYLVGAGAVVGALSRYETNRLLHAWLGDSAFPAGTFTVNVIGSFILGFVTFLGVGDAVLYAVGTGACGSYTTFSSFSVDTVQLWEEGRRALSVLYASVNLGGALAAIGLAWVLVSGF</sequence>
<comment type="activity regulation">
    <text evidence="8">Na(+) is not transported, but it plays an essential structural role and its presence is essential for fluoride channel function.</text>
</comment>
<keyword evidence="8" id="KW-0407">Ion channel</keyword>
<evidence type="ECO:0000256" key="4">
    <source>
        <dbReference type="ARBA" id="ARBA00022989"/>
    </source>
</evidence>
<keyword evidence="4 8" id="KW-1133">Transmembrane helix</keyword>
<dbReference type="InterPro" id="IPR003691">
    <property type="entry name" value="FluC"/>
</dbReference>
<dbReference type="GO" id="GO:0140114">
    <property type="term" value="P:cellular detoxification of fluoride"/>
    <property type="evidence" value="ECO:0007669"/>
    <property type="project" value="UniProtKB-UniRule"/>
</dbReference>
<reference evidence="9 10" key="1">
    <citation type="journal article" date="2019" name="Int. J. Syst. Evol. Microbiol.">
        <title>The Global Catalogue of Microorganisms (GCM) 10K type strain sequencing project: providing services to taxonomists for standard genome sequencing and annotation.</title>
        <authorList>
            <consortium name="The Broad Institute Genomics Platform"/>
            <consortium name="The Broad Institute Genome Sequencing Center for Infectious Disease"/>
            <person name="Wu L."/>
            <person name="Ma J."/>
        </authorList>
    </citation>
    <scope>NUCLEOTIDE SEQUENCE [LARGE SCALE GENOMIC DNA]</scope>
    <source>
        <strain evidence="9 10">XZGYJ-43</strain>
    </source>
</reference>
<feature type="transmembrane region" description="Helical" evidence="8">
    <location>
        <begin position="61"/>
        <end position="82"/>
    </location>
</feature>
<comment type="subcellular location">
    <subcellularLocation>
        <location evidence="1 8">Cell membrane</location>
        <topology evidence="1 8">Multi-pass membrane protein</topology>
    </subcellularLocation>
</comment>
<evidence type="ECO:0000313" key="9">
    <source>
        <dbReference type="EMBL" id="MFC7199686.1"/>
    </source>
</evidence>
<evidence type="ECO:0000256" key="3">
    <source>
        <dbReference type="ARBA" id="ARBA00022692"/>
    </source>
</evidence>
<feature type="binding site" evidence="8">
    <location>
        <position position="72"/>
    </location>
    <ligand>
        <name>Na(+)</name>
        <dbReference type="ChEBI" id="CHEBI:29101"/>
        <note>structural</note>
    </ligand>
</feature>
<feature type="transmembrane region" description="Helical" evidence="8">
    <location>
        <begin position="34"/>
        <end position="55"/>
    </location>
</feature>
<comment type="caution">
    <text evidence="9">The sequence shown here is derived from an EMBL/GenBank/DDBJ whole genome shotgun (WGS) entry which is preliminary data.</text>
</comment>
<organism evidence="9 10">
    <name type="scientific">Halospeciosus flavus</name>
    <dbReference type="NCBI Taxonomy" id="3032283"/>
    <lineage>
        <taxon>Archaea</taxon>
        <taxon>Methanobacteriati</taxon>
        <taxon>Methanobacteriota</taxon>
        <taxon>Stenosarchaea group</taxon>
        <taxon>Halobacteria</taxon>
        <taxon>Halobacteriales</taxon>
        <taxon>Halobacteriaceae</taxon>
        <taxon>Halospeciosus</taxon>
    </lineage>
</organism>
<proteinExistence type="inferred from homology"/>
<dbReference type="RefSeq" id="WP_279529613.1">
    <property type="nucleotide sequence ID" value="NZ_CP122312.1"/>
</dbReference>
<dbReference type="GO" id="GO:0062054">
    <property type="term" value="F:fluoride channel activity"/>
    <property type="evidence" value="ECO:0007669"/>
    <property type="project" value="UniProtKB-UniRule"/>
</dbReference>
<comment type="catalytic activity">
    <reaction evidence="7">
        <text>fluoride(in) = fluoride(out)</text>
        <dbReference type="Rhea" id="RHEA:76159"/>
        <dbReference type="ChEBI" id="CHEBI:17051"/>
    </reaction>
    <physiologicalReaction direction="left-to-right" evidence="7">
        <dbReference type="Rhea" id="RHEA:76160"/>
    </physiologicalReaction>
</comment>
<dbReference type="EMBL" id="JBHTAR010000011">
    <property type="protein sequence ID" value="MFC7199686.1"/>
    <property type="molecule type" value="Genomic_DNA"/>
</dbReference>
<name>A0ABD5Z3B5_9EURY</name>
<keyword evidence="10" id="KW-1185">Reference proteome</keyword>
<dbReference type="GO" id="GO:0046872">
    <property type="term" value="F:metal ion binding"/>
    <property type="evidence" value="ECO:0007669"/>
    <property type="project" value="UniProtKB-KW"/>
</dbReference>
<evidence type="ECO:0000256" key="5">
    <source>
        <dbReference type="ARBA" id="ARBA00023136"/>
    </source>
</evidence>
<evidence type="ECO:0000256" key="2">
    <source>
        <dbReference type="ARBA" id="ARBA00022475"/>
    </source>
</evidence>
<protein>
    <recommendedName>
        <fullName evidence="8">Fluoride-specific ion channel FluC</fullName>
    </recommendedName>
</protein>
<dbReference type="HAMAP" id="MF_00454">
    <property type="entry name" value="FluC"/>
    <property type="match status" value="1"/>
</dbReference>
<feature type="transmembrane region" description="Helical" evidence="8">
    <location>
        <begin position="94"/>
        <end position="118"/>
    </location>
</feature>
<keyword evidence="8" id="KW-0915">Sodium</keyword>
<keyword evidence="8" id="KW-0406">Ion transport</keyword>
<keyword evidence="3 8" id="KW-0812">Transmembrane</keyword>
<dbReference type="Proteomes" id="UP001596447">
    <property type="component" value="Unassembled WGS sequence"/>
</dbReference>
<evidence type="ECO:0000313" key="10">
    <source>
        <dbReference type="Proteomes" id="UP001596447"/>
    </source>
</evidence>
<comment type="similarity">
    <text evidence="6 8">Belongs to the fluoride channel Fluc/FEX (TC 1.A.43) family.</text>
</comment>
<dbReference type="NCBIfam" id="TIGR00494">
    <property type="entry name" value="crcB"/>
    <property type="match status" value="1"/>
</dbReference>
<keyword evidence="2 8" id="KW-1003">Cell membrane</keyword>
<dbReference type="GO" id="GO:0005886">
    <property type="term" value="C:plasma membrane"/>
    <property type="evidence" value="ECO:0007669"/>
    <property type="project" value="UniProtKB-SubCell"/>
</dbReference>
<dbReference type="PANTHER" id="PTHR28259">
    <property type="entry name" value="FLUORIDE EXPORT PROTEIN 1-RELATED"/>
    <property type="match status" value="1"/>
</dbReference>
<dbReference type="AlphaFoldDB" id="A0ABD5Z3B5"/>
<evidence type="ECO:0000256" key="6">
    <source>
        <dbReference type="ARBA" id="ARBA00035120"/>
    </source>
</evidence>